<evidence type="ECO:0000259" key="6">
    <source>
        <dbReference type="PROSITE" id="PS50011"/>
    </source>
</evidence>
<reference evidence="7 8" key="1">
    <citation type="submission" date="2019-06" db="EMBL/GenBank/DDBJ databases">
        <title>Sequencing the genomes of 1000 actinobacteria strains.</title>
        <authorList>
            <person name="Klenk H.-P."/>
        </authorList>
    </citation>
    <scope>NUCLEOTIDE SEQUENCE [LARGE SCALE GENOMIC DNA]</scope>
    <source>
        <strain evidence="7 8">DSM 102131</strain>
    </source>
</reference>
<evidence type="ECO:0000256" key="1">
    <source>
        <dbReference type="ARBA" id="ARBA00022679"/>
    </source>
</evidence>
<dbReference type="OrthoDB" id="5241055at2"/>
<keyword evidence="1" id="KW-0808">Transferase</keyword>
<protein>
    <submittedName>
        <fullName evidence="7">Serine/threonine protein kinase</fullName>
    </submittedName>
</protein>
<comment type="caution">
    <text evidence="7">The sequence shown here is derived from an EMBL/GenBank/DDBJ whole genome shotgun (WGS) entry which is preliminary data.</text>
</comment>
<dbReference type="PANTHER" id="PTHR43289">
    <property type="entry name" value="MITOGEN-ACTIVATED PROTEIN KINASE KINASE KINASE 20-RELATED"/>
    <property type="match status" value="1"/>
</dbReference>
<dbReference type="CDD" id="cd14014">
    <property type="entry name" value="STKc_PknB_like"/>
    <property type="match status" value="1"/>
</dbReference>
<feature type="binding site" evidence="5">
    <location>
        <position position="39"/>
    </location>
    <ligand>
        <name>ATP</name>
        <dbReference type="ChEBI" id="CHEBI:30616"/>
    </ligand>
</feature>
<dbReference type="PROSITE" id="PS50011">
    <property type="entry name" value="PROTEIN_KINASE_DOM"/>
    <property type="match status" value="1"/>
</dbReference>
<dbReference type="EMBL" id="VIXA01000003">
    <property type="protein sequence ID" value="TWG13197.1"/>
    <property type="molecule type" value="Genomic_DNA"/>
</dbReference>
<keyword evidence="7" id="KW-0723">Serine/threonine-protein kinase</keyword>
<evidence type="ECO:0000256" key="2">
    <source>
        <dbReference type="ARBA" id="ARBA00022741"/>
    </source>
</evidence>
<feature type="domain" description="Protein kinase" evidence="6">
    <location>
        <begin position="10"/>
        <end position="280"/>
    </location>
</feature>
<keyword evidence="3 7" id="KW-0418">Kinase</keyword>
<dbReference type="InterPro" id="IPR008271">
    <property type="entry name" value="Ser/Thr_kinase_AS"/>
</dbReference>
<dbReference type="InterPro" id="IPR017441">
    <property type="entry name" value="Protein_kinase_ATP_BS"/>
</dbReference>
<organism evidence="7 8">
    <name type="scientific">Micromonospora palomenae</name>
    <dbReference type="NCBI Taxonomy" id="1461247"/>
    <lineage>
        <taxon>Bacteria</taxon>
        <taxon>Bacillati</taxon>
        <taxon>Actinomycetota</taxon>
        <taxon>Actinomycetes</taxon>
        <taxon>Micromonosporales</taxon>
        <taxon>Micromonosporaceae</taxon>
        <taxon>Micromonospora</taxon>
    </lineage>
</organism>
<dbReference type="AlphaFoldDB" id="A0A561VNM5"/>
<keyword evidence="2 5" id="KW-0547">Nucleotide-binding</keyword>
<evidence type="ECO:0000256" key="4">
    <source>
        <dbReference type="ARBA" id="ARBA00022840"/>
    </source>
</evidence>
<dbReference type="Pfam" id="PF00069">
    <property type="entry name" value="Pkinase"/>
    <property type="match status" value="1"/>
</dbReference>
<dbReference type="SUPFAM" id="SSF56112">
    <property type="entry name" value="Protein kinase-like (PK-like)"/>
    <property type="match status" value="1"/>
</dbReference>
<accession>A0A561VNM5</accession>
<dbReference type="Gene3D" id="3.30.200.20">
    <property type="entry name" value="Phosphorylase Kinase, domain 1"/>
    <property type="match status" value="1"/>
</dbReference>
<gene>
    <name evidence="7" type="ORF">FHX75_13233</name>
</gene>
<dbReference type="GO" id="GO:0005524">
    <property type="term" value="F:ATP binding"/>
    <property type="evidence" value="ECO:0007669"/>
    <property type="project" value="UniProtKB-UniRule"/>
</dbReference>
<dbReference type="SMART" id="SM00220">
    <property type="entry name" value="S_TKc"/>
    <property type="match status" value="1"/>
</dbReference>
<dbReference type="GO" id="GO:0004674">
    <property type="term" value="F:protein serine/threonine kinase activity"/>
    <property type="evidence" value="ECO:0007669"/>
    <property type="project" value="UniProtKB-KW"/>
</dbReference>
<keyword evidence="4 5" id="KW-0067">ATP-binding</keyword>
<dbReference type="PROSITE" id="PS00107">
    <property type="entry name" value="PROTEIN_KINASE_ATP"/>
    <property type="match status" value="1"/>
</dbReference>
<keyword evidence="8" id="KW-1185">Reference proteome</keyword>
<dbReference type="PROSITE" id="PS00108">
    <property type="entry name" value="PROTEIN_KINASE_ST"/>
    <property type="match status" value="1"/>
</dbReference>
<evidence type="ECO:0000256" key="5">
    <source>
        <dbReference type="PROSITE-ProRule" id="PRU10141"/>
    </source>
</evidence>
<dbReference type="Proteomes" id="UP000319927">
    <property type="component" value="Unassembled WGS sequence"/>
</dbReference>
<dbReference type="Gene3D" id="1.10.510.10">
    <property type="entry name" value="Transferase(Phosphotransferase) domain 1"/>
    <property type="match status" value="1"/>
</dbReference>
<name>A0A561VNM5_9ACTN</name>
<dbReference type="InterPro" id="IPR000719">
    <property type="entry name" value="Prot_kinase_dom"/>
</dbReference>
<sequence length="468" mass="49433">MSVPERIGRYRVRRRLGSGAFATVWLADDEALGTSVAVKVLADNWTHHVDVRTRFAEEARILRRAESDRLVRVLDVGELADGRPYLVMTYASGGTLAERLETGPMPVRDALATAADLARGVAVLHGLGIIHRDLKPSNVLFTGPGTAERVLVGDLGLAKALAHGSGFTIIAGSPGYMAPEQARLGGGLDVRADVYALGALTYHMLTGRPPSLPASVQAVAAAAAMPVVRPSRVRSEIPSRVDGVVLRALNPDPARRWPSAVAFADALDAAAVGRPVRRFVPLRWLAAASVLTVVAVLVGTAWADGPLLQSRWTRVVDASHSLSVAVPAAWAGQVRDSGWNPQSIRLPAGRAPGLVVGADLAAWSDPTTAVPGVFVGASRALRGATPALPDHSTCAPEPDRQYRTGSTTAAVQRWTRCGGTTISFTEALITPSTGDYGIYVQIRQVDGVDHTEEILRGVWTSESLAPAV</sequence>
<evidence type="ECO:0000256" key="3">
    <source>
        <dbReference type="ARBA" id="ARBA00022777"/>
    </source>
</evidence>
<evidence type="ECO:0000313" key="8">
    <source>
        <dbReference type="Proteomes" id="UP000319927"/>
    </source>
</evidence>
<proteinExistence type="predicted"/>
<dbReference type="PANTHER" id="PTHR43289:SF34">
    <property type="entry name" value="SERINE_THREONINE-PROTEIN KINASE YBDM-RELATED"/>
    <property type="match status" value="1"/>
</dbReference>
<dbReference type="InterPro" id="IPR011009">
    <property type="entry name" value="Kinase-like_dom_sf"/>
</dbReference>
<evidence type="ECO:0000313" key="7">
    <source>
        <dbReference type="EMBL" id="TWG13197.1"/>
    </source>
</evidence>